<feature type="domain" description="HMA" evidence="2">
    <location>
        <begin position="2"/>
        <end position="66"/>
    </location>
</feature>
<dbReference type="EMBL" id="JAFLEQ010000011">
    <property type="protein sequence ID" value="MBN9644366.1"/>
    <property type="molecule type" value="Genomic_DNA"/>
</dbReference>
<proteinExistence type="predicted"/>
<dbReference type="RefSeq" id="WP_207278851.1">
    <property type="nucleotide sequence ID" value="NZ_JAFLEQ010000011.1"/>
</dbReference>
<reference evidence="3" key="1">
    <citation type="submission" date="2021-03" db="EMBL/GenBank/DDBJ databases">
        <authorList>
            <person name="Sun Q."/>
        </authorList>
    </citation>
    <scope>NUCLEOTIDE SEQUENCE</scope>
    <source>
        <strain evidence="3">CCM 8862</strain>
    </source>
</reference>
<keyword evidence="1" id="KW-0479">Metal-binding</keyword>
<dbReference type="InterPro" id="IPR006121">
    <property type="entry name" value="HMA_dom"/>
</dbReference>
<dbReference type="SUPFAM" id="SSF55008">
    <property type="entry name" value="HMA, heavy metal-associated domain"/>
    <property type="match status" value="1"/>
</dbReference>
<evidence type="ECO:0000259" key="2">
    <source>
        <dbReference type="PROSITE" id="PS50846"/>
    </source>
</evidence>
<dbReference type="Pfam" id="PF00403">
    <property type="entry name" value="HMA"/>
    <property type="match status" value="1"/>
</dbReference>
<dbReference type="CDD" id="cd00371">
    <property type="entry name" value="HMA"/>
    <property type="match status" value="1"/>
</dbReference>
<evidence type="ECO:0000313" key="3">
    <source>
        <dbReference type="EMBL" id="MBN9644366.1"/>
    </source>
</evidence>
<dbReference type="Gene3D" id="3.30.70.100">
    <property type="match status" value="1"/>
</dbReference>
<dbReference type="InterPro" id="IPR036163">
    <property type="entry name" value="HMA_dom_sf"/>
</dbReference>
<accession>A0A939E0U5</accession>
<comment type="caution">
    <text evidence="3">The sequence shown here is derived from an EMBL/GenBank/DDBJ whole genome shotgun (WGS) entry which is preliminary data.</text>
</comment>
<dbReference type="Proteomes" id="UP000664332">
    <property type="component" value="Unassembled WGS sequence"/>
</dbReference>
<dbReference type="FunFam" id="3.30.70.100:FF:000001">
    <property type="entry name" value="ATPase copper transporting beta"/>
    <property type="match status" value="1"/>
</dbReference>
<dbReference type="PROSITE" id="PS01047">
    <property type="entry name" value="HMA_1"/>
    <property type="match status" value="1"/>
</dbReference>
<organism evidence="3 4">
    <name type="scientific">Corynebacterium mendelii</name>
    <dbReference type="NCBI Taxonomy" id="2765362"/>
    <lineage>
        <taxon>Bacteria</taxon>
        <taxon>Bacillati</taxon>
        <taxon>Actinomycetota</taxon>
        <taxon>Actinomycetes</taxon>
        <taxon>Mycobacteriales</taxon>
        <taxon>Corynebacteriaceae</taxon>
        <taxon>Corynebacterium</taxon>
    </lineage>
</organism>
<name>A0A939E0U5_9CORY</name>
<keyword evidence="4" id="KW-1185">Reference proteome</keyword>
<evidence type="ECO:0000256" key="1">
    <source>
        <dbReference type="ARBA" id="ARBA00022723"/>
    </source>
</evidence>
<evidence type="ECO:0000313" key="4">
    <source>
        <dbReference type="Proteomes" id="UP000664332"/>
    </source>
</evidence>
<gene>
    <name evidence="3" type="ORF">JZY06_07050</name>
</gene>
<dbReference type="GO" id="GO:0046872">
    <property type="term" value="F:metal ion binding"/>
    <property type="evidence" value="ECO:0007669"/>
    <property type="project" value="UniProtKB-KW"/>
</dbReference>
<dbReference type="InterPro" id="IPR017969">
    <property type="entry name" value="Heavy-metal-associated_CS"/>
</dbReference>
<dbReference type="PROSITE" id="PS50846">
    <property type="entry name" value="HMA_2"/>
    <property type="match status" value="1"/>
</dbReference>
<sequence>MGTTVYSVDGMTCGHCVSAVTQEVGKVPGVTGVEVDLTAGTATVTGEGFTDDAVIAAVDEAGFTATVS</sequence>
<dbReference type="AlphaFoldDB" id="A0A939E0U5"/>
<protein>
    <submittedName>
        <fullName evidence="3">Heavy-metal-associated domain-containing protein</fullName>
    </submittedName>
</protein>